<reference evidence="7 8" key="1">
    <citation type="submission" date="2022-06" db="EMBL/GenBank/DDBJ databases">
        <title>New Species of the Genus Actinoplanes, ActinopZanes ferrugineus.</title>
        <authorList>
            <person name="Ding P."/>
        </authorList>
    </citation>
    <scope>NUCLEOTIDE SEQUENCE [LARGE SCALE GENOMIC DNA]</scope>
    <source>
        <strain evidence="7 8">TRM88003</strain>
    </source>
</reference>
<dbReference type="InterPro" id="IPR002182">
    <property type="entry name" value="NB-ARC"/>
</dbReference>
<dbReference type="InterPro" id="IPR001867">
    <property type="entry name" value="OmpR/PhoB-type_DNA-bd"/>
</dbReference>
<dbReference type="PRINTS" id="PR00364">
    <property type="entry name" value="DISEASERSIST"/>
</dbReference>
<evidence type="ECO:0000256" key="1">
    <source>
        <dbReference type="ARBA" id="ARBA00005820"/>
    </source>
</evidence>
<dbReference type="Pfam" id="PF03704">
    <property type="entry name" value="BTAD"/>
    <property type="match status" value="1"/>
</dbReference>
<dbReference type="Gene3D" id="1.25.40.10">
    <property type="entry name" value="Tetratricopeptide repeat domain"/>
    <property type="match status" value="2"/>
</dbReference>
<comment type="similarity">
    <text evidence="1">Belongs to the AfsR/DnrI/RedD regulatory family.</text>
</comment>
<name>A0ABT1E3I6_9ACTN</name>
<evidence type="ECO:0000256" key="3">
    <source>
        <dbReference type="ARBA" id="ARBA00023125"/>
    </source>
</evidence>
<evidence type="ECO:0000313" key="7">
    <source>
        <dbReference type="EMBL" id="MCO8277711.1"/>
    </source>
</evidence>
<keyword evidence="2" id="KW-0805">Transcription regulation</keyword>
<dbReference type="SUPFAM" id="SSF48452">
    <property type="entry name" value="TPR-like"/>
    <property type="match status" value="1"/>
</dbReference>
<dbReference type="InterPro" id="IPR016032">
    <property type="entry name" value="Sig_transdc_resp-reg_C-effctor"/>
</dbReference>
<keyword evidence="8" id="KW-1185">Reference proteome</keyword>
<dbReference type="Proteomes" id="UP001523369">
    <property type="component" value="Unassembled WGS sequence"/>
</dbReference>
<evidence type="ECO:0000256" key="2">
    <source>
        <dbReference type="ARBA" id="ARBA00023015"/>
    </source>
</evidence>
<comment type="caution">
    <text evidence="7">The sequence shown here is derived from an EMBL/GenBank/DDBJ whole genome shotgun (WGS) entry which is preliminary data.</text>
</comment>
<proteinExistence type="inferred from homology"/>
<accession>A0ABT1E3I6</accession>
<evidence type="ECO:0000259" key="6">
    <source>
        <dbReference type="PROSITE" id="PS51755"/>
    </source>
</evidence>
<evidence type="ECO:0000256" key="5">
    <source>
        <dbReference type="PROSITE-ProRule" id="PRU01091"/>
    </source>
</evidence>
<sequence length="924" mass="99574">MITSVRVRVFGGLRLWRDGGEVELGSPRQRAVLAVLLAARGAVVSTSELVDTLWGERPPASAVNQVQRLIGQVRRLFEPGLPNREYGEWVKPLGDGYRLHQDPRVSDLAAFFALLAAARAGDRAQATQMYEQALRLAHDPPFGELPPALAALPVFQAIEAARAQAAVEAADLQAPHLLPLLETYAAATPLHEPLQARVIRLLTVSGRRAEALAHFETVRRKLADDLGADPGIELRAAHLDAVADPEEPAAAATRPAQLPLRVAAFSSREDLMTAMAAGRGSSVIVLSGMGGSGKTALAVDWAHRIAVDYPDGQLYLDLRGFDPDGRQLSPREALAALLLSMGAPPSASDDPEALARQFRSLLADRRMLVLLDNARDSAQVRPLLPAAPGCLVVVTSRNRMPSLVARAGAWPVHVDRLSHHASKDLLKLRLGADRLAAEPVAADRLVRLCAGLPLALSIAAARIAVSPELSLGDVATELDSAGRRLDGLATGEQNDDVRSALSWSYAILTPPAARLFRLLAVHPAAQMSTGAASSIAGAEVRAQMTELVTANMITQLGEGRHTVHDLLHAYAAELLEEDQADRHAAERRLVGHYLHSTRNGYLAFRLRPPVELDPAPEGVFALQPPGVAAALDWYGRERLAVAGAADLALDRGWVREAALIHLHLRPIRSARLERTADDHRRGQRILHEVEQRDDPELESLMLRDLANDLTNVDPDRALRYLFRALAIAEQRGDLILQAHVLRILATPPVTRFGPDRHCDYAERSVAAARQAGDPSVLAYALNVQSITLDESGRLAESAVVAAEAYDVADAAGMTEFQVAVALQRSSIAHDTGDDPGAVEMAEWALAHSSPGNAYALHTASWLLARSYHSLGDVARARTAAHLYLELGQRHETTLLEYFGPEKLASERADIDHVLAVRAGAAGLQ</sequence>
<evidence type="ECO:0000313" key="8">
    <source>
        <dbReference type="Proteomes" id="UP001523369"/>
    </source>
</evidence>
<feature type="DNA-binding region" description="OmpR/PhoB-type" evidence="5">
    <location>
        <begin position="1"/>
        <end position="101"/>
    </location>
</feature>
<dbReference type="PANTHER" id="PTHR35807:SF1">
    <property type="entry name" value="TRANSCRIPTIONAL REGULATOR REDD"/>
    <property type="match status" value="1"/>
</dbReference>
<dbReference type="InterPro" id="IPR005158">
    <property type="entry name" value="BTAD"/>
</dbReference>
<dbReference type="Pfam" id="PF00931">
    <property type="entry name" value="NB-ARC"/>
    <property type="match status" value="1"/>
</dbReference>
<dbReference type="EMBL" id="JAMYJR010000063">
    <property type="protein sequence ID" value="MCO8277711.1"/>
    <property type="molecule type" value="Genomic_DNA"/>
</dbReference>
<dbReference type="Pfam" id="PF00486">
    <property type="entry name" value="Trans_reg_C"/>
    <property type="match status" value="1"/>
</dbReference>
<dbReference type="PANTHER" id="PTHR35807">
    <property type="entry name" value="TRANSCRIPTIONAL REGULATOR REDD-RELATED"/>
    <property type="match status" value="1"/>
</dbReference>
<evidence type="ECO:0000256" key="4">
    <source>
        <dbReference type="ARBA" id="ARBA00023163"/>
    </source>
</evidence>
<dbReference type="InterPro" id="IPR027417">
    <property type="entry name" value="P-loop_NTPase"/>
</dbReference>
<gene>
    <name evidence="7" type="ORF">M1L60_44770</name>
</gene>
<keyword evidence="3 5" id="KW-0238">DNA-binding</keyword>
<dbReference type="InterPro" id="IPR036388">
    <property type="entry name" value="WH-like_DNA-bd_sf"/>
</dbReference>
<dbReference type="SUPFAM" id="SSF46894">
    <property type="entry name" value="C-terminal effector domain of the bipartite response regulators"/>
    <property type="match status" value="1"/>
</dbReference>
<dbReference type="InterPro" id="IPR051677">
    <property type="entry name" value="AfsR-DnrI-RedD_regulator"/>
</dbReference>
<keyword evidence="4" id="KW-0804">Transcription</keyword>
<organism evidence="7 8">
    <name type="scientific">Paractinoplanes aksuensis</name>
    <dbReference type="NCBI Taxonomy" id="2939490"/>
    <lineage>
        <taxon>Bacteria</taxon>
        <taxon>Bacillati</taxon>
        <taxon>Actinomycetota</taxon>
        <taxon>Actinomycetes</taxon>
        <taxon>Micromonosporales</taxon>
        <taxon>Micromonosporaceae</taxon>
        <taxon>Paractinoplanes</taxon>
    </lineage>
</organism>
<dbReference type="Gene3D" id="3.40.50.300">
    <property type="entry name" value="P-loop containing nucleotide triphosphate hydrolases"/>
    <property type="match status" value="1"/>
</dbReference>
<dbReference type="PROSITE" id="PS51755">
    <property type="entry name" value="OMPR_PHOB"/>
    <property type="match status" value="1"/>
</dbReference>
<dbReference type="InterPro" id="IPR011990">
    <property type="entry name" value="TPR-like_helical_dom_sf"/>
</dbReference>
<feature type="domain" description="OmpR/PhoB-type" evidence="6">
    <location>
        <begin position="1"/>
        <end position="101"/>
    </location>
</feature>
<dbReference type="Gene3D" id="1.10.10.10">
    <property type="entry name" value="Winged helix-like DNA-binding domain superfamily/Winged helix DNA-binding domain"/>
    <property type="match status" value="1"/>
</dbReference>
<dbReference type="SMART" id="SM01043">
    <property type="entry name" value="BTAD"/>
    <property type="match status" value="1"/>
</dbReference>
<dbReference type="SMART" id="SM00862">
    <property type="entry name" value="Trans_reg_C"/>
    <property type="match status" value="1"/>
</dbReference>
<dbReference type="SUPFAM" id="SSF52540">
    <property type="entry name" value="P-loop containing nucleoside triphosphate hydrolases"/>
    <property type="match status" value="1"/>
</dbReference>
<dbReference type="RefSeq" id="WP_253243719.1">
    <property type="nucleotide sequence ID" value="NZ_JAMYJR010000063.1"/>
</dbReference>
<protein>
    <submittedName>
        <fullName evidence="7">NB-ARC domain-containing protein</fullName>
    </submittedName>
</protein>